<dbReference type="PROSITE" id="PS50893">
    <property type="entry name" value="ABC_TRANSPORTER_2"/>
    <property type="match status" value="1"/>
</dbReference>
<dbReference type="Proteomes" id="UP000196084">
    <property type="component" value="Unassembled WGS sequence"/>
</dbReference>
<dbReference type="RefSeq" id="WP_087715572.1">
    <property type="nucleotide sequence ID" value="NZ_MWPH01000005.1"/>
</dbReference>
<dbReference type="InterPro" id="IPR008995">
    <property type="entry name" value="Mo/tungstate-bd_C_term_dom"/>
</dbReference>
<comment type="function">
    <text evidence="10">Part of the ABC transporter complex XacGHIJK involved in the uptake of xylose and arabinose. Responsible for energy coupling to the transport system.</text>
</comment>
<dbReference type="Pfam" id="PF00005">
    <property type="entry name" value="ABC_tran"/>
    <property type="match status" value="1"/>
</dbReference>
<evidence type="ECO:0000256" key="4">
    <source>
        <dbReference type="ARBA" id="ARBA00022741"/>
    </source>
</evidence>
<evidence type="ECO:0000313" key="16">
    <source>
        <dbReference type="Proteomes" id="UP000196084"/>
    </source>
</evidence>
<keyword evidence="3" id="KW-1003">Cell membrane</keyword>
<evidence type="ECO:0000313" key="15">
    <source>
        <dbReference type="EMBL" id="OVE82888.1"/>
    </source>
</evidence>
<reference evidence="15 16" key="1">
    <citation type="submission" date="2017-02" db="EMBL/GenBank/DDBJ databases">
        <title>Natronthermophilus aegyptiacus gen. nov.,sp. nov., an aerobic, extremely halophilic alkalithermophilic archaeon isolated from the athalassohaline Wadi An Natrun, Egypt.</title>
        <authorList>
            <person name="Zhao B."/>
        </authorList>
    </citation>
    <scope>NUCLEOTIDE SEQUENCE [LARGE SCALE GENOMIC DNA]</scope>
    <source>
        <strain evidence="15 16">CGMCC 1.3597</strain>
    </source>
</reference>
<dbReference type="Gene3D" id="2.40.50.100">
    <property type="match status" value="1"/>
</dbReference>
<evidence type="ECO:0000256" key="7">
    <source>
        <dbReference type="ARBA" id="ARBA00023136"/>
    </source>
</evidence>
<keyword evidence="16" id="KW-1185">Reference proteome</keyword>
<evidence type="ECO:0000256" key="2">
    <source>
        <dbReference type="ARBA" id="ARBA00022448"/>
    </source>
</evidence>
<comment type="subunit">
    <text evidence="12">The complex is composed of two ATP-binding proteins (XacJ and XacK), two transmembrane proteins (XacH and XacI) and a solute-binding protein (XacG).</text>
</comment>
<evidence type="ECO:0000256" key="5">
    <source>
        <dbReference type="ARBA" id="ARBA00022840"/>
    </source>
</evidence>
<dbReference type="FunFam" id="3.40.50.300:FF:000042">
    <property type="entry name" value="Maltose/maltodextrin ABC transporter, ATP-binding protein"/>
    <property type="match status" value="1"/>
</dbReference>
<dbReference type="GO" id="GO:0140359">
    <property type="term" value="F:ABC-type transporter activity"/>
    <property type="evidence" value="ECO:0007669"/>
    <property type="project" value="InterPro"/>
</dbReference>
<evidence type="ECO:0000256" key="3">
    <source>
        <dbReference type="ARBA" id="ARBA00022475"/>
    </source>
</evidence>
<keyword evidence="4" id="KW-0547">Nucleotide-binding</keyword>
<dbReference type="InterPro" id="IPR027417">
    <property type="entry name" value="P-loop_NTPase"/>
</dbReference>
<dbReference type="InterPro" id="IPR003439">
    <property type="entry name" value="ABC_transporter-like_ATP-bd"/>
</dbReference>
<comment type="similarity">
    <text evidence="11">Belongs to the ABC transporter superfamily. Carbohydrate uptake transporter-1 (CUT1) (TC 3.A.1.1) family.</text>
</comment>
<dbReference type="InterPro" id="IPR017871">
    <property type="entry name" value="ABC_transporter-like_CS"/>
</dbReference>
<dbReference type="InterPro" id="IPR047641">
    <property type="entry name" value="ABC_transpr_MalK/UgpC-like"/>
</dbReference>
<comment type="subcellular location">
    <subcellularLocation>
        <location evidence="1">Cell membrane</location>
        <topology evidence="1">Peripheral membrane protein</topology>
    </subcellularLocation>
</comment>
<dbReference type="InterPro" id="IPR003593">
    <property type="entry name" value="AAA+_ATPase"/>
</dbReference>
<comment type="catalytic activity">
    <reaction evidence="8">
        <text>D-xylose(out) + ATP + H2O = D-xylose(in) + ADP + phosphate + H(+)</text>
        <dbReference type="Rhea" id="RHEA:29899"/>
        <dbReference type="ChEBI" id="CHEBI:15377"/>
        <dbReference type="ChEBI" id="CHEBI:15378"/>
        <dbReference type="ChEBI" id="CHEBI:30616"/>
        <dbReference type="ChEBI" id="CHEBI:43474"/>
        <dbReference type="ChEBI" id="CHEBI:53455"/>
        <dbReference type="ChEBI" id="CHEBI:456216"/>
        <dbReference type="EC" id="7.5.2.13"/>
    </reaction>
    <physiologicalReaction direction="left-to-right" evidence="8">
        <dbReference type="Rhea" id="RHEA:29900"/>
    </physiologicalReaction>
</comment>
<sequence length="391" mass="43043">MSHLMLDDVTKQYRDVVAVDDMNLDIEDGEFISLIGPSGCGKSTTLETIAGLTKPTDGTIEIAGRDVTNEPPKDRDIAMVFQNIALFPHMTVRENMNFGLRLKNYDDDKIEERVQDAADILQIDGMLDRMPDELSGGQQQRVAIGRAIVMDPEVFLMDEPLASLDAKLRVHMRTELQRLQQELDVTTVYVTHDQAEAMTMSDRIAIINDGDLQQFAPPLECYNKPANLFVAGFVGSPSMRFAHGEVDGGTFTDSEFGISLDVPSSVDIDDSSQITLGVRPENVYPKDHGTVANATEPIALDVDVVQPMGDELMVYLRAPDSGQTFESDLDDTDQTSSKTEQLLMSVDPTVDINVGQSIDIVLDRSQVHLFNSANGDALVHSLEQKPDPVSR</sequence>
<dbReference type="EC" id="7.5.2.13" evidence="13"/>
<evidence type="ECO:0000256" key="8">
    <source>
        <dbReference type="ARBA" id="ARBA00050355"/>
    </source>
</evidence>
<dbReference type="PANTHER" id="PTHR43875:SF15">
    <property type="entry name" value="TREHALOSE IMPORT ATP-BINDING PROTEIN SUGC"/>
    <property type="match status" value="1"/>
</dbReference>
<comment type="catalytic activity">
    <reaction evidence="9">
        <text>L-arabinose(out) + ATP + H2O = L-arabinose(in) + ADP + phosphate + H(+)</text>
        <dbReference type="Rhea" id="RHEA:30007"/>
        <dbReference type="ChEBI" id="CHEBI:15377"/>
        <dbReference type="ChEBI" id="CHEBI:15378"/>
        <dbReference type="ChEBI" id="CHEBI:17535"/>
        <dbReference type="ChEBI" id="CHEBI:30616"/>
        <dbReference type="ChEBI" id="CHEBI:43474"/>
        <dbReference type="ChEBI" id="CHEBI:456216"/>
        <dbReference type="EC" id="7.5.2.13"/>
    </reaction>
    <physiologicalReaction direction="left-to-right" evidence="9">
        <dbReference type="Rhea" id="RHEA:30008"/>
    </physiologicalReaction>
</comment>
<dbReference type="SUPFAM" id="SSF50331">
    <property type="entry name" value="MOP-like"/>
    <property type="match status" value="1"/>
</dbReference>
<evidence type="ECO:0000256" key="11">
    <source>
        <dbReference type="ARBA" id="ARBA00061029"/>
    </source>
</evidence>
<gene>
    <name evidence="15" type="ORF">B2G88_17945</name>
</gene>
<proteinExistence type="inferred from homology"/>
<comment type="caution">
    <text evidence="15">The sequence shown here is derived from an EMBL/GenBank/DDBJ whole genome shotgun (WGS) entry which is preliminary data.</text>
</comment>
<dbReference type="GO" id="GO:0005524">
    <property type="term" value="F:ATP binding"/>
    <property type="evidence" value="ECO:0007669"/>
    <property type="project" value="UniProtKB-KW"/>
</dbReference>
<dbReference type="EMBL" id="MWPH01000005">
    <property type="protein sequence ID" value="OVE82888.1"/>
    <property type="molecule type" value="Genomic_DNA"/>
</dbReference>
<evidence type="ECO:0000256" key="10">
    <source>
        <dbReference type="ARBA" id="ARBA00053454"/>
    </source>
</evidence>
<protein>
    <recommendedName>
        <fullName evidence="13">ABC-type D-xylose/L-arabinose transporter</fullName>
        <ecNumber evidence="13">7.5.2.13</ecNumber>
    </recommendedName>
</protein>
<organism evidence="15 16">
    <name type="scientific">Natronolimnobius baerhuensis</name>
    <dbReference type="NCBI Taxonomy" id="253108"/>
    <lineage>
        <taxon>Archaea</taxon>
        <taxon>Methanobacteriati</taxon>
        <taxon>Methanobacteriota</taxon>
        <taxon>Stenosarchaea group</taxon>
        <taxon>Halobacteria</taxon>
        <taxon>Halobacteriales</taxon>
        <taxon>Natrialbaceae</taxon>
        <taxon>Natronolimnobius</taxon>
    </lineage>
</organism>
<evidence type="ECO:0000256" key="1">
    <source>
        <dbReference type="ARBA" id="ARBA00004202"/>
    </source>
</evidence>
<name>A0A202E3X1_9EURY</name>
<dbReference type="GO" id="GO:0055052">
    <property type="term" value="C:ATP-binding cassette (ABC) transporter complex, substrate-binding subunit-containing"/>
    <property type="evidence" value="ECO:0007669"/>
    <property type="project" value="TreeGrafter"/>
</dbReference>
<accession>A0A202E3X1</accession>
<dbReference type="CDD" id="cd03301">
    <property type="entry name" value="ABC_MalK_N"/>
    <property type="match status" value="1"/>
</dbReference>
<dbReference type="GO" id="GO:0016887">
    <property type="term" value="F:ATP hydrolysis activity"/>
    <property type="evidence" value="ECO:0007669"/>
    <property type="project" value="InterPro"/>
</dbReference>
<dbReference type="SMART" id="SM00382">
    <property type="entry name" value="AAA"/>
    <property type="match status" value="1"/>
</dbReference>
<dbReference type="Gene3D" id="2.40.50.140">
    <property type="entry name" value="Nucleic acid-binding proteins"/>
    <property type="match status" value="1"/>
</dbReference>
<evidence type="ECO:0000259" key="14">
    <source>
        <dbReference type="PROSITE" id="PS50893"/>
    </source>
</evidence>
<dbReference type="AlphaFoldDB" id="A0A202E3X1"/>
<evidence type="ECO:0000256" key="13">
    <source>
        <dbReference type="ARBA" id="ARBA00066315"/>
    </source>
</evidence>
<keyword evidence="6" id="KW-1278">Translocase</keyword>
<keyword evidence="5 15" id="KW-0067">ATP-binding</keyword>
<keyword evidence="2" id="KW-0813">Transport</keyword>
<dbReference type="SUPFAM" id="SSF52540">
    <property type="entry name" value="P-loop containing nucleoside triphosphate hydrolases"/>
    <property type="match status" value="1"/>
</dbReference>
<dbReference type="PANTHER" id="PTHR43875">
    <property type="entry name" value="MALTODEXTRIN IMPORT ATP-BINDING PROTEIN MSMX"/>
    <property type="match status" value="1"/>
</dbReference>
<evidence type="ECO:0000256" key="6">
    <source>
        <dbReference type="ARBA" id="ARBA00022967"/>
    </source>
</evidence>
<evidence type="ECO:0000256" key="9">
    <source>
        <dbReference type="ARBA" id="ARBA00051890"/>
    </source>
</evidence>
<keyword evidence="7" id="KW-0472">Membrane</keyword>
<dbReference type="PROSITE" id="PS00211">
    <property type="entry name" value="ABC_TRANSPORTER_1"/>
    <property type="match status" value="1"/>
</dbReference>
<dbReference type="GO" id="GO:0008643">
    <property type="term" value="P:carbohydrate transport"/>
    <property type="evidence" value="ECO:0007669"/>
    <property type="project" value="InterPro"/>
</dbReference>
<dbReference type="InterPro" id="IPR015855">
    <property type="entry name" value="ABC_transpr_MalK-like"/>
</dbReference>
<dbReference type="InterPro" id="IPR012340">
    <property type="entry name" value="NA-bd_OB-fold"/>
</dbReference>
<dbReference type="Gene3D" id="3.40.50.300">
    <property type="entry name" value="P-loop containing nucleotide triphosphate hydrolases"/>
    <property type="match status" value="1"/>
</dbReference>
<evidence type="ECO:0000256" key="12">
    <source>
        <dbReference type="ARBA" id="ARBA00065962"/>
    </source>
</evidence>
<feature type="domain" description="ABC transporter" evidence="14">
    <location>
        <begin position="4"/>
        <end position="234"/>
    </location>
</feature>
<dbReference type="OrthoDB" id="18368at2157"/>